<reference evidence="2 3" key="1">
    <citation type="submission" date="2014-06" db="EMBL/GenBank/DDBJ databases">
        <authorList>
            <person name="Ngugi D.K."/>
            <person name="Blom J."/>
            <person name="Alam I."/>
            <person name="Rashid M."/>
            <person name="Ba Alawi W."/>
            <person name="Zhang G."/>
            <person name="Hikmawan T."/>
            <person name="Guan Y."/>
            <person name="Antunes A."/>
            <person name="Siam R."/>
            <person name="Eldorry H."/>
            <person name="Bajic V."/>
            <person name="Stingl U."/>
        </authorList>
    </citation>
    <scope>NUCLEOTIDE SEQUENCE [LARGE SCALE GENOMIC DNA]</scope>
    <source>
        <strain evidence="2">SCGC AAA799-E16</strain>
    </source>
</reference>
<gene>
    <name evidence="2" type="ORF">AAA799E16_02063</name>
</gene>
<organism evidence="2 3">
    <name type="scientific">Marine Group I thaumarchaeote SCGC AAA799-E16</name>
    <dbReference type="NCBI Taxonomy" id="1502292"/>
    <lineage>
        <taxon>Archaea</taxon>
        <taxon>Nitrososphaerota</taxon>
        <taxon>Marine Group I</taxon>
    </lineage>
</organism>
<feature type="transmembrane region" description="Helical" evidence="1">
    <location>
        <begin position="7"/>
        <end position="24"/>
    </location>
</feature>
<accession>A0A081S2Z8</accession>
<keyword evidence="1" id="KW-0812">Transmembrane</keyword>
<keyword evidence="3" id="KW-1185">Reference proteome</keyword>
<dbReference type="EMBL" id="JNVL01000141">
    <property type="protein sequence ID" value="KER05301.1"/>
    <property type="molecule type" value="Genomic_DNA"/>
</dbReference>
<comment type="caution">
    <text evidence="2">The sequence shown here is derived from an EMBL/GenBank/DDBJ whole genome shotgun (WGS) entry which is preliminary data.</text>
</comment>
<sequence length="58" mass="6595">MKTIHKIPIIAVIAVAIFVIWSSTDTVCKPCIITPDAPENFACPTSCTPEPRWYDWFR</sequence>
<evidence type="ECO:0000313" key="2">
    <source>
        <dbReference type="EMBL" id="KER05301.1"/>
    </source>
</evidence>
<protein>
    <submittedName>
        <fullName evidence="2">Uncharacterized protein</fullName>
    </submittedName>
</protein>
<name>A0A081S2Z8_9ARCH</name>
<proteinExistence type="predicted"/>
<dbReference type="AlphaFoldDB" id="A0A081S2Z8"/>
<evidence type="ECO:0000313" key="3">
    <source>
        <dbReference type="Proteomes" id="UP000028027"/>
    </source>
</evidence>
<keyword evidence="1" id="KW-0472">Membrane</keyword>
<dbReference type="Proteomes" id="UP000028027">
    <property type="component" value="Unassembled WGS sequence"/>
</dbReference>
<evidence type="ECO:0000256" key="1">
    <source>
        <dbReference type="SAM" id="Phobius"/>
    </source>
</evidence>
<keyword evidence="1" id="KW-1133">Transmembrane helix</keyword>